<dbReference type="PANTHER" id="PTHR10954:SF18">
    <property type="entry name" value="RIBONUCLEASE HII"/>
    <property type="match status" value="1"/>
</dbReference>
<dbReference type="PROSITE" id="PS51975">
    <property type="entry name" value="RNASE_H_2"/>
    <property type="match status" value="1"/>
</dbReference>
<keyword evidence="11" id="KW-0464">Manganese</keyword>
<protein>
    <recommendedName>
        <fullName evidence="13">Ribonuclease</fullName>
        <ecNumber evidence="13">3.1.26.4</ecNumber>
    </recommendedName>
</protein>
<dbReference type="Gene3D" id="3.30.420.10">
    <property type="entry name" value="Ribonuclease H-like superfamily/Ribonuclease H"/>
    <property type="match status" value="1"/>
</dbReference>
<evidence type="ECO:0000313" key="15">
    <source>
        <dbReference type="EMBL" id="ETO91228.1"/>
    </source>
</evidence>
<evidence type="ECO:0000313" key="16">
    <source>
        <dbReference type="Proteomes" id="UP000018951"/>
    </source>
</evidence>
<name>W2V1D1_9RICK</name>
<evidence type="ECO:0000256" key="2">
    <source>
        <dbReference type="ARBA" id="ARBA00001946"/>
    </source>
</evidence>
<dbReference type="GO" id="GO:0003723">
    <property type="term" value="F:RNA binding"/>
    <property type="evidence" value="ECO:0007669"/>
    <property type="project" value="UniProtKB-UniRule"/>
</dbReference>
<accession>W2V1D1</accession>
<dbReference type="InterPro" id="IPR012337">
    <property type="entry name" value="RNaseH-like_sf"/>
</dbReference>
<dbReference type="EMBL" id="AXCJ01000008">
    <property type="protein sequence ID" value="ETO91228.1"/>
    <property type="molecule type" value="Genomic_DNA"/>
</dbReference>
<comment type="similarity">
    <text evidence="5 13">Belongs to the RNase HII family.</text>
</comment>
<keyword evidence="16" id="KW-1185">Reference proteome</keyword>
<dbReference type="GO" id="GO:0004523">
    <property type="term" value="F:RNA-DNA hybrid ribonuclease activity"/>
    <property type="evidence" value="ECO:0007669"/>
    <property type="project" value="UniProtKB-UniRule"/>
</dbReference>
<proteinExistence type="inferred from homology"/>
<feature type="binding site" evidence="12">
    <location>
        <position position="10"/>
    </location>
    <ligand>
        <name>a divalent metal cation</name>
        <dbReference type="ChEBI" id="CHEBI:60240"/>
    </ligand>
</feature>
<evidence type="ECO:0000256" key="7">
    <source>
        <dbReference type="ARBA" id="ARBA00022722"/>
    </source>
</evidence>
<comment type="function">
    <text evidence="3 13">Endonuclease that specifically degrades the RNA of RNA-DNA hybrids.</text>
</comment>
<feature type="binding site" evidence="12">
    <location>
        <position position="102"/>
    </location>
    <ligand>
        <name>a divalent metal cation</name>
        <dbReference type="ChEBI" id="CHEBI:60240"/>
    </ligand>
</feature>
<dbReference type="InterPro" id="IPR001352">
    <property type="entry name" value="RNase_HII/HIII"/>
</dbReference>
<dbReference type="CDD" id="cd07182">
    <property type="entry name" value="RNase_HII_bacteria_HII_like"/>
    <property type="match status" value="1"/>
</dbReference>
<evidence type="ECO:0000259" key="14">
    <source>
        <dbReference type="PROSITE" id="PS51975"/>
    </source>
</evidence>
<comment type="caution">
    <text evidence="15">The sequence shown here is derived from an EMBL/GenBank/DDBJ whole genome shotgun (WGS) entry which is preliminary data.</text>
</comment>
<dbReference type="GO" id="GO:0006298">
    <property type="term" value="P:mismatch repair"/>
    <property type="evidence" value="ECO:0007669"/>
    <property type="project" value="TreeGrafter"/>
</dbReference>
<dbReference type="InterPro" id="IPR036397">
    <property type="entry name" value="RNaseH_sf"/>
</dbReference>
<evidence type="ECO:0000256" key="11">
    <source>
        <dbReference type="ARBA" id="ARBA00023211"/>
    </source>
</evidence>
<dbReference type="STRING" id="1401685.P857_719"/>
<keyword evidence="9 12" id="KW-0255">Endonuclease</keyword>
<dbReference type="PATRIC" id="fig|1401685.3.peg.856"/>
<evidence type="ECO:0000256" key="9">
    <source>
        <dbReference type="ARBA" id="ARBA00022759"/>
    </source>
</evidence>
<comment type="catalytic activity">
    <reaction evidence="1 12 13">
        <text>Endonucleolytic cleavage to 5'-phosphomonoester.</text>
        <dbReference type="EC" id="3.1.26.4"/>
    </reaction>
</comment>
<comment type="cofactor">
    <cofactor evidence="12">
        <name>Mn(2+)</name>
        <dbReference type="ChEBI" id="CHEBI:29035"/>
    </cofactor>
    <cofactor evidence="12">
        <name>Mg(2+)</name>
        <dbReference type="ChEBI" id="CHEBI:18420"/>
    </cofactor>
    <text evidence="12">Manganese or magnesium. Binds 1 divalent metal ion per monomer in the absence of substrate. May bind a second metal ion after substrate binding.</text>
</comment>
<evidence type="ECO:0000256" key="10">
    <source>
        <dbReference type="ARBA" id="ARBA00022801"/>
    </source>
</evidence>
<dbReference type="Pfam" id="PF01351">
    <property type="entry name" value="RNase_HII"/>
    <property type="match status" value="1"/>
</dbReference>
<feature type="binding site" evidence="12">
    <location>
        <position position="9"/>
    </location>
    <ligand>
        <name>a divalent metal cation</name>
        <dbReference type="ChEBI" id="CHEBI:60240"/>
    </ligand>
</feature>
<dbReference type="SUPFAM" id="SSF53098">
    <property type="entry name" value="Ribonuclease H-like"/>
    <property type="match status" value="1"/>
</dbReference>
<dbReference type="GO" id="GO:0032299">
    <property type="term" value="C:ribonuclease H2 complex"/>
    <property type="evidence" value="ECO:0007669"/>
    <property type="project" value="TreeGrafter"/>
</dbReference>
<dbReference type="InterPro" id="IPR024567">
    <property type="entry name" value="RNase_HII/HIII_dom"/>
</dbReference>
<evidence type="ECO:0000256" key="13">
    <source>
        <dbReference type="RuleBase" id="RU003515"/>
    </source>
</evidence>
<organism evidence="15 16">
    <name type="scientific">Candidatus Xenolissoclinum pacificiensis L6</name>
    <dbReference type="NCBI Taxonomy" id="1401685"/>
    <lineage>
        <taxon>Bacteria</taxon>
        <taxon>Pseudomonadati</taxon>
        <taxon>Pseudomonadota</taxon>
        <taxon>Alphaproteobacteria</taxon>
        <taxon>Rickettsiales</taxon>
        <taxon>Anaplasmataceae</taxon>
        <taxon>Candidatus Xenolissoclinum</taxon>
    </lineage>
</organism>
<dbReference type="GO" id="GO:0043137">
    <property type="term" value="P:DNA replication, removal of RNA primer"/>
    <property type="evidence" value="ECO:0007669"/>
    <property type="project" value="TreeGrafter"/>
</dbReference>
<dbReference type="Proteomes" id="UP000018951">
    <property type="component" value="Unassembled WGS sequence"/>
</dbReference>
<reference evidence="15 16" key="1">
    <citation type="journal article" date="2013" name="PLoS ONE">
        <title>Bacterial endosymbiosis in a chordate host: long-term co-evolution and conservation of secondary metabolism.</title>
        <authorList>
            <person name="Kwan J.C."/>
            <person name="Schmidt E.W."/>
        </authorList>
    </citation>
    <scope>NUCLEOTIDE SEQUENCE [LARGE SCALE GENOMIC DNA]</scope>
    <source>
        <strain evidence="16">L6</strain>
    </source>
</reference>
<gene>
    <name evidence="15" type="primary">rnhB</name>
    <name evidence="15" type="ORF">P857_719</name>
</gene>
<evidence type="ECO:0000256" key="6">
    <source>
        <dbReference type="ARBA" id="ARBA00022490"/>
    </source>
</evidence>
<evidence type="ECO:0000256" key="5">
    <source>
        <dbReference type="ARBA" id="ARBA00007383"/>
    </source>
</evidence>
<dbReference type="EC" id="3.1.26.4" evidence="13"/>
<evidence type="ECO:0000256" key="4">
    <source>
        <dbReference type="ARBA" id="ARBA00004496"/>
    </source>
</evidence>
<comment type="cofactor">
    <cofactor evidence="2">
        <name>Mg(2+)</name>
        <dbReference type="ChEBI" id="CHEBI:18420"/>
    </cofactor>
</comment>
<keyword evidence="8 12" id="KW-0479">Metal-binding</keyword>
<evidence type="ECO:0000256" key="12">
    <source>
        <dbReference type="PROSITE-ProRule" id="PRU01319"/>
    </source>
</evidence>
<dbReference type="GO" id="GO:0046872">
    <property type="term" value="F:metal ion binding"/>
    <property type="evidence" value="ECO:0007669"/>
    <property type="project" value="UniProtKB-KW"/>
</dbReference>
<keyword evidence="6" id="KW-0963">Cytoplasm</keyword>
<dbReference type="GO" id="GO:0005737">
    <property type="term" value="C:cytoplasm"/>
    <property type="evidence" value="ECO:0007669"/>
    <property type="project" value="UniProtKB-SubCell"/>
</dbReference>
<feature type="domain" description="RNase H type-2" evidence="14">
    <location>
        <begin position="3"/>
        <end position="195"/>
    </location>
</feature>
<evidence type="ECO:0000256" key="1">
    <source>
        <dbReference type="ARBA" id="ARBA00000077"/>
    </source>
</evidence>
<dbReference type="InterPro" id="IPR022898">
    <property type="entry name" value="RNase_HII"/>
</dbReference>
<evidence type="ECO:0000256" key="8">
    <source>
        <dbReference type="ARBA" id="ARBA00022723"/>
    </source>
</evidence>
<dbReference type="PANTHER" id="PTHR10954">
    <property type="entry name" value="RIBONUCLEASE H2 SUBUNIT A"/>
    <property type="match status" value="1"/>
</dbReference>
<sequence length="196" mass="22101">MKRCIIGIDEVGRGSLAGPVIAVASQIIDDSFTVQDSKKYPNEQSRVHAFHIVQKCVKYSVGHVTVQEIDHYNIHRASLIAMQRAVYSFPFDTKCDYEILVDGNTPIQIHKPFKVRAIVKGDQKEKCISSSSVIAKVIRDNIMNNLCSVFPQYGFSKHKGYGTKYHKQAILSHGITCYHRRTFNPIKNSLLLCCNA</sequence>
<dbReference type="AlphaFoldDB" id="W2V1D1"/>
<keyword evidence="7 12" id="KW-0540">Nuclease</keyword>
<dbReference type="NCBIfam" id="NF000595">
    <property type="entry name" value="PRK00015.1-3"/>
    <property type="match status" value="1"/>
</dbReference>
<comment type="subcellular location">
    <subcellularLocation>
        <location evidence="4">Cytoplasm</location>
    </subcellularLocation>
</comment>
<evidence type="ECO:0000256" key="3">
    <source>
        <dbReference type="ARBA" id="ARBA00004065"/>
    </source>
</evidence>
<keyword evidence="10 12" id="KW-0378">Hydrolase</keyword>